<feature type="domain" description="Mannose-6-phosphate isomerase cupin" evidence="8">
    <location>
        <begin position="236"/>
        <end position="309"/>
    </location>
</feature>
<dbReference type="InterPro" id="IPR014710">
    <property type="entry name" value="RmlC-like_jellyroll"/>
</dbReference>
<dbReference type="Proteomes" id="UP000264883">
    <property type="component" value="Chromosome"/>
</dbReference>
<dbReference type="AlphaFoldDB" id="A0A343JA43"/>
<dbReference type="GO" id="GO:0005975">
    <property type="term" value="P:carbohydrate metabolic process"/>
    <property type="evidence" value="ECO:0007669"/>
    <property type="project" value="InterPro"/>
</dbReference>
<evidence type="ECO:0000313" key="10">
    <source>
        <dbReference type="Proteomes" id="UP000264883"/>
    </source>
</evidence>
<protein>
    <recommendedName>
        <fullName evidence="3">Phosphohexomutase</fullName>
    </recommendedName>
    <alternativeName>
        <fullName evidence="4">Phosphomannose isomerase</fullName>
    </alternativeName>
</protein>
<evidence type="ECO:0000259" key="8">
    <source>
        <dbReference type="Pfam" id="PF21621"/>
    </source>
</evidence>
<dbReference type="PANTHER" id="PTHR42742:SF3">
    <property type="entry name" value="FRUCTOKINASE"/>
    <property type="match status" value="1"/>
</dbReference>
<dbReference type="GO" id="GO:0008270">
    <property type="term" value="F:zinc ion binding"/>
    <property type="evidence" value="ECO:0007669"/>
    <property type="project" value="InterPro"/>
</dbReference>
<dbReference type="Gene3D" id="2.60.120.10">
    <property type="entry name" value="Jelly Rolls"/>
    <property type="match status" value="2"/>
</dbReference>
<evidence type="ECO:0000256" key="6">
    <source>
        <dbReference type="PIRSR" id="PIRSR036894-2"/>
    </source>
</evidence>
<keyword evidence="2 5" id="KW-0862">Zinc</keyword>
<dbReference type="SUPFAM" id="SSF51182">
    <property type="entry name" value="RmlC-like cupins"/>
    <property type="match status" value="1"/>
</dbReference>
<dbReference type="PANTHER" id="PTHR42742">
    <property type="entry name" value="TRANSCRIPTIONAL REPRESSOR MPRA"/>
    <property type="match status" value="1"/>
</dbReference>
<sequence>MYPIKFENLYYEKIWGGRDFEKFRDNLPEGEIGESWDIAFHNNGTGIVANGELKGLSFGEIIEKYGHKLVGTKVSIEKFPLLIKLINSREKLSVQVHPNDKYAKEVENDFGKTEAWYVVDAKPGSYLIVGTKNCTKEEFEKAIKENKVEDYLNKINVKKGDCFLIKSGTVHAICEGLIIAEIQQNSDLTYRVYDYGRPREIHVEKALDVIDFDLVPENLSDKELVEYDGYKMSELTRNEYFSMDKIVVDKEYKDKSNLEHFDIYTCVDGAGLIEGEGFKEEIKMGDSYLIPASLGDYVIKGKLTLIKSAPTA</sequence>
<dbReference type="EMBL" id="CP016786">
    <property type="protein sequence ID" value="ASW42401.1"/>
    <property type="molecule type" value="Genomic_DNA"/>
</dbReference>
<name>A0A343JA43_9CLOT</name>
<feature type="binding site" evidence="5">
    <location>
        <position position="171"/>
    </location>
    <ligand>
        <name>Zn(2+)</name>
        <dbReference type="ChEBI" id="CHEBI:29105"/>
    </ligand>
</feature>
<reference evidence="9 10" key="1">
    <citation type="submission" date="2016-08" db="EMBL/GenBank/DDBJ databases">
        <title>Complete Genome Sequence Of The Indigo Reducing Clostridium isatidis DSM15098.</title>
        <authorList>
            <person name="Little G.T."/>
            <person name="Minton N.P."/>
        </authorList>
    </citation>
    <scope>NUCLEOTIDE SEQUENCE [LARGE SCALE GENOMIC DNA]</scope>
    <source>
        <strain evidence="9 10">DSM 15098</strain>
    </source>
</reference>
<feature type="domain" description="Phosphomannose isomerase type I catalytic" evidence="7">
    <location>
        <begin position="6"/>
        <end position="107"/>
    </location>
</feature>
<feature type="binding site" evidence="5">
    <location>
        <position position="97"/>
    </location>
    <ligand>
        <name>Zn(2+)</name>
        <dbReference type="ChEBI" id="CHEBI:29105"/>
    </ligand>
</feature>
<evidence type="ECO:0000256" key="1">
    <source>
        <dbReference type="ARBA" id="ARBA00022723"/>
    </source>
</evidence>
<keyword evidence="10" id="KW-1185">Reference proteome</keyword>
<accession>A0A343JA43</accession>
<dbReference type="InterPro" id="IPR049071">
    <property type="entry name" value="MPI_cupin_dom"/>
</dbReference>
<evidence type="ECO:0000256" key="4">
    <source>
        <dbReference type="ARBA" id="ARBA00030762"/>
    </source>
</evidence>
<dbReference type="OrthoDB" id="9808275at2"/>
<gene>
    <name evidence="9" type="ORF">BEN51_02545</name>
</gene>
<dbReference type="InterPro" id="IPR051804">
    <property type="entry name" value="Carb_Metab_Reg_Kinase/Isom"/>
</dbReference>
<proteinExistence type="predicted"/>
<evidence type="ECO:0000313" key="9">
    <source>
        <dbReference type="EMBL" id="ASW42401.1"/>
    </source>
</evidence>
<keyword evidence="1 5" id="KW-0479">Metal-binding</keyword>
<comment type="cofactor">
    <cofactor evidence="5">
        <name>Zn(2+)</name>
        <dbReference type="ChEBI" id="CHEBI:29105"/>
    </cofactor>
    <text evidence="5">Binds 1 zinc ion per subunit.</text>
</comment>
<dbReference type="InterPro" id="IPR011051">
    <property type="entry name" value="RmlC_Cupin_sf"/>
</dbReference>
<feature type="binding site" evidence="5">
    <location>
        <position position="114"/>
    </location>
    <ligand>
        <name>Zn(2+)</name>
        <dbReference type="ChEBI" id="CHEBI:29105"/>
    </ligand>
</feature>
<evidence type="ECO:0000256" key="2">
    <source>
        <dbReference type="ARBA" id="ARBA00022833"/>
    </source>
</evidence>
<feature type="active site" evidence="6">
    <location>
        <position position="191"/>
    </location>
</feature>
<dbReference type="InterPro" id="IPR014628">
    <property type="entry name" value="Man6P_isomerase_Firm_short"/>
</dbReference>
<dbReference type="Pfam" id="PF21621">
    <property type="entry name" value="MPI_cupin_dom"/>
    <property type="match status" value="1"/>
</dbReference>
<dbReference type="InterPro" id="IPR046457">
    <property type="entry name" value="PMI_typeI_cat"/>
</dbReference>
<evidence type="ECO:0000256" key="5">
    <source>
        <dbReference type="PIRSR" id="PIRSR036894-1"/>
    </source>
</evidence>
<dbReference type="KEGG" id="cia:BEN51_02545"/>
<evidence type="ECO:0000256" key="3">
    <source>
        <dbReference type="ARBA" id="ARBA00029741"/>
    </source>
</evidence>
<keyword evidence="9" id="KW-0413">Isomerase</keyword>
<dbReference type="RefSeq" id="WP_119864535.1">
    <property type="nucleotide sequence ID" value="NZ_CP016786.1"/>
</dbReference>
<dbReference type="GO" id="GO:0004476">
    <property type="term" value="F:mannose-6-phosphate isomerase activity"/>
    <property type="evidence" value="ECO:0007669"/>
    <property type="project" value="InterPro"/>
</dbReference>
<dbReference type="PIRSF" id="PIRSF036894">
    <property type="entry name" value="PMI_Firm_short"/>
    <property type="match status" value="1"/>
</dbReference>
<dbReference type="Pfam" id="PF20511">
    <property type="entry name" value="PMI_typeI_cat"/>
    <property type="match status" value="1"/>
</dbReference>
<evidence type="ECO:0000259" key="7">
    <source>
        <dbReference type="Pfam" id="PF20511"/>
    </source>
</evidence>
<organism evidence="9 10">
    <name type="scientific">Clostridium isatidis</name>
    <dbReference type="NCBI Taxonomy" id="182773"/>
    <lineage>
        <taxon>Bacteria</taxon>
        <taxon>Bacillati</taxon>
        <taxon>Bacillota</taxon>
        <taxon>Clostridia</taxon>
        <taxon>Eubacteriales</taxon>
        <taxon>Clostridiaceae</taxon>
        <taxon>Clostridium</taxon>
    </lineage>
</organism>
<dbReference type="CDD" id="cd07010">
    <property type="entry name" value="cupin_PMI_type_I_N_bac"/>
    <property type="match status" value="1"/>
</dbReference>